<accession>A0A158M301</accession>
<reference evidence="5 6" key="1">
    <citation type="submission" date="2014-03" db="EMBL/GenBank/DDBJ databases">
        <title>Genome sequence of Bordetella holmseii.</title>
        <authorList>
            <person name="Harvill E."/>
            <person name="Goodfield L.L."/>
            <person name="Ivanov Y."/>
            <person name="Meyer J.A."/>
            <person name="Newth C."/>
            <person name="Cassiday P."/>
            <person name="Tondella M.L."/>
            <person name="Liao P."/>
            <person name="Zimmerman J."/>
            <person name="Meert K."/>
            <person name="Wessel D."/>
            <person name="Berger J."/>
            <person name="Dean J.M."/>
            <person name="Holubkov R."/>
            <person name="Burr J."/>
            <person name="Liu T."/>
            <person name="Brinkac L.M."/>
            <person name="Sanka R."/>
            <person name="Kim M."/>
            <person name="Losada L."/>
        </authorList>
    </citation>
    <scope>NUCLEOTIDE SEQUENCE [LARGE SCALE GENOMIC DNA]</scope>
    <source>
        <strain evidence="5 6">CDC-H585-BH</strain>
    </source>
</reference>
<dbReference type="RefSeq" id="WP_017685879.1">
    <property type="nucleotide sequence ID" value="NZ_JFZZ01000086.1"/>
</dbReference>
<protein>
    <submittedName>
        <fullName evidence="5">Biotin-lipoyl-like domain protein</fullName>
    </submittedName>
</protein>
<dbReference type="PATRIC" id="fig|1331206.3.peg.2364"/>
<dbReference type="InterPro" id="IPR058624">
    <property type="entry name" value="MdtA-like_HH"/>
</dbReference>
<feature type="coiled-coil region" evidence="2">
    <location>
        <begin position="110"/>
        <end position="175"/>
    </location>
</feature>
<dbReference type="InterPro" id="IPR006143">
    <property type="entry name" value="RND_pump_MFP"/>
</dbReference>
<dbReference type="PANTHER" id="PTHR30469:SF12">
    <property type="entry name" value="MULTIDRUG RESISTANCE PROTEIN MDTA"/>
    <property type="match status" value="1"/>
</dbReference>
<keyword evidence="2" id="KW-0175">Coiled coil</keyword>
<evidence type="ECO:0000259" key="4">
    <source>
        <dbReference type="Pfam" id="PF25917"/>
    </source>
</evidence>
<feature type="domain" description="Multidrug resistance protein MdtA-like alpha-helical hairpin" evidence="3">
    <location>
        <begin position="110"/>
        <end position="179"/>
    </location>
</feature>
<comment type="caution">
    <text evidence="5">The sequence shown here is derived from an EMBL/GenBank/DDBJ whole genome shotgun (WGS) entry which is preliminary data.</text>
</comment>
<proteinExistence type="inferred from homology"/>
<evidence type="ECO:0000259" key="3">
    <source>
        <dbReference type="Pfam" id="PF25876"/>
    </source>
</evidence>
<dbReference type="Pfam" id="PF25917">
    <property type="entry name" value="BSH_RND"/>
    <property type="match status" value="1"/>
</dbReference>
<evidence type="ECO:0000313" key="5">
    <source>
        <dbReference type="EMBL" id="KAK89942.1"/>
    </source>
</evidence>
<evidence type="ECO:0000313" key="6">
    <source>
        <dbReference type="Proteomes" id="UP000026682"/>
    </source>
</evidence>
<dbReference type="SUPFAM" id="SSF111369">
    <property type="entry name" value="HlyD-like secretion proteins"/>
    <property type="match status" value="1"/>
</dbReference>
<dbReference type="EMBL" id="JFZZ01000086">
    <property type="protein sequence ID" value="KAK89942.1"/>
    <property type="molecule type" value="Genomic_DNA"/>
</dbReference>
<dbReference type="InterPro" id="IPR058625">
    <property type="entry name" value="MdtA-like_BSH"/>
</dbReference>
<comment type="similarity">
    <text evidence="1">Belongs to the membrane fusion protein (MFP) (TC 8.A.1) family.</text>
</comment>
<dbReference type="GO" id="GO:1990281">
    <property type="term" value="C:efflux pump complex"/>
    <property type="evidence" value="ECO:0007669"/>
    <property type="project" value="TreeGrafter"/>
</dbReference>
<sequence length="245" mass="26194">MDFSLKAGSWRWLAALLIVAVAAAWVWRDDSPSGATGSPQQAVPVEVVLARAAPLRLQLHAIGTVTPLAHVVLRPQVSGQLLRVHYHEGQSVQAGQLLAEVDPRPYEHALQAAQGKLDQTRARLDNARADLIRYAALGRQRAVAHSVLDAARSNVEQAQGQLAAEQAGVDETRRQLALTRITAPITGRVGLRHIDAGNHVRANDATGLTTLVQTGATSVLFTLSEARLPAVREALARSPALDVEA</sequence>
<gene>
    <name evidence="5" type="ORF">L497_2769</name>
</gene>
<dbReference type="Gene3D" id="2.40.50.100">
    <property type="match status" value="1"/>
</dbReference>
<feature type="domain" description="Multidrug resistance protein MdtA-like barrel-sandwich hybrid" evidence="4">
    <location>
        <begin position="71"/>
        <end position="210"/>
    </location>
</feature>
<organism evidence="5 6">
    <name type="scientific">Bordetella holmesii CDC-H585-BH</name>
    <dbReference type="NCBI Taxonomy" id="1331206"/>
    <lineage>
        <taxon>Bacteria</taxon>
        <taxon>Pseudomonadati</taxon>
        <taxon>Pseudomonadota</taxon>
        <taxon>Betaproteobacteria</taxon>
        <taxon>Burkholderiales</taxon>
        <taxon>Alcaligenaceae</taxon>
        <taxon>Bordetella</taxon>
    </lineage>
</organism>
<dbReference type="Pfam" id="PF25876">
    <property type="entry name" value="HH_MFP_RND"/>
    <property type="match status" value="1"/>
</dbReference>
<evidence type="ECO:0000256" key="1">
    <source>
        <dbReference type="ARBA" id="ARBA00009477"/>
    </source>
</evidence>
<dbReference type="Gene3D" id="1.10.287.470">
    <property type="entry name" value="Helix hairpin bin"/>
    <property type="match status" value="1"/>
</dbReference>
<dbReference type="Proteomes" id="UP000026682">
    <property type="component" value="Unassembled WGS sequence"/>
</dbReference>
<dbReference type="GO" id="GO:0015562">
    <property type="term" value="F:efflux transmembrane transporter activity"/>
    <property type="evidence" value="ECO:0007669"/>
    <property type="project" value="TreeGrafter"/>
</dbReference>
<dbReference type="Gene3D" id="2.40.30.170">
    <property type="match status" value="1"/>
</dbReference>
<dbReference type="PANTHER" id="PTHR30469">
    <property type="entry name" value="MULTIDRUG RESISTANCE PROTEIN MDTA"/>
    <property type="match status" value="1"/>
</dbReference>
<name>A0A158M301_9BORD</name>
<dbReference type="AlphaFoldDB" id="A0A158M301"/>
<dbReference type="GeneID" id="93118521"/>
<evidence type="ECO:0000256" key="2">
    <source>
        <dbReference type="SAM" id="Coils"/>
    </source>
</evidence>
<dbReference type="NCBIfam" id="TIGR01730">
    <property type="entry name" value="RND_mfp"/>
    <property type="match status" value="1"/>
</dbReference>